<dbReference type="Proteomes" id="UP000002432">
    <property type="component" value="Chromosome"/>
</dbReference>
<keyword evidence="3" id="KW-1185">Reference proteome</keyword>
<dbReference type="EnsemblBacteria" id="ABF42570">
    <property type="protein sequence ID" value="ABF42570"/>
    <property type="gene ID" value="Acid345_3569"/>
</dbReference>
<dbReference type="EMBL" id="CP000360">
    <property type="protein sequence ID" value="ABF42570.1"/>
    <property type="molecule type" value="Genomic_DNA"/>
</dbReference>
<dbReference type="STRING" id="204669.Acid345_3569"/>
<organism evidence="2 3">
    <name type="scientific">Koribacter versatilis (strain Ellin345)</name>
    <dbReference type="NCBI Taxonomy" id="204669"/>
    <lineage>
        <taxon>Bacteria</taxon>
        <taxon>Pseudomonadati</taxon>
        <taxon>Acidobacteriota</taxon>
        <taxon>Terriglobia</taxon>
        <taxon>Terriglobales</taxon>
        <taxon>Candidatus Korobacteraceae</taxon>
        <taxon>Candidatus Korobacter</taxon>
    </lineage>
</organism>
<dbReference type="KEGG" id="aba:Acid345_3569"/>
<sequence>MFISRPSARNPASGDEGDASFDHPERNGVERPYSYNAAIPCTLRVMRNPTRRNRNIGTAKSGHGQNNRLTIPRPHHGGNVYWERIEKATKVKREVSGQTVHFFVQPTLADYVHACTIDDIVHLLSHVPPADWETLCAIVLRQPRRKEETLSPVWGRLAYAADLVNAHGTLLYQGPAIVLEAHHPTGAWEFGRNLDPDDLKELERLQRDGHRLRTEHGKHIFENTVESCRTTQLHRTLLHEIGHWVDYLEKVERPADSGLDWEQLNDRYHQRPSREKEDFAHRYADQMAKELSDFGVIPFARVLDSESLSRDGLQLSDFLPSET</sequence>
<protein>
    <submittedName>
        <fullName evidence="2">Uncharacterized protein</fullName>
    </submittedName>
</protein>
<reference evidence="2 3" key="1">
    <citation type="journal article" date="2009" name="Appl. Environ. Microbiol.">
        <title>Three genomes from the phylum Acidobacteria provide insight into the lifestyles of these microorganisms in soils.</title>
        <authorList>
            <person name="Ward N.L."/>
            <person name="Challacombe J.F."/>
            <person name="Janssen P.H."/>
            <person name="Henrissat B."/>
            <person name="Coutinho P.M."/>
            <person name="Wu M."/>
            <person name="Xie G."/>
            <person name="Haft D.H."/>
            <person name="Sait M."/>
            <person name="Badger J."/>
            <person name="Barabote R.D."/>
            <person name="Bradley B."/>
            <person name="Brettin T.S."/>
            <person name="Brinkac L.M."/>
            <person name="Bruce D."/>
            <person name="Creasy T."/>
            <person name="Daugherty S.C."/>
            <person name="Davidsen T.M."/>
            <person name="DeBoy R.T."/>
            <person name="Detter J.C."/>
            <person name="Dodson R.J."/>
            <person name="Durkin A.S."/>
            <person name="Ganapathy A."/>
            <person name="Gwinn-Giglio M."/>
            <person name="Han C.S."/>
            <person name="Khouri H."/>
            <person name="Kiss H."/>
            <person name="Kothari S.P."/>
            <person name="Madupu R."/>
            <person name="Nelson K.E."/>
            <person name="Nelson W.C."/>
            <person name="Paulsen I."/>
            <person name="Penn K."/>
            <person name="Ren Q."/>
            <person name="Rosovitz M.J."/>
            <person name="Selengut J.D."/>
            <person name="Shrivastava S."/>
            <person name="Sullivan S.A."/>
            <person name="Tapia R."/>
            <person name="Thompson L.S."/>
            <person name="Watkins K.L."/>
            <person name="Yang Q."/>
            <person name="Yu C."/>
            <person name="Zafar N."/>
            <person name="Zhou L."/>
            <person name="Kuske C.R."/>
        </authorList>
    </citation>
    <scope>NUCLEOTIDE SEQUENCE [LARGE SCALE GENOMIC DNA]</scope>
    <source>
        <strain evidence="2 3">Ellin345</strain>
    </source>
</reference>
<proteinExistence type="predicted"/>
<gene>
    <name evidence="2" type="ordered locus">Acid345_3569</name>
</gene>
<accession>Q1IKN0</accession>
<evidence type="ECO:0000313" key="2">
    <source>
        <dbReference type="EMBL" id="ABF42570.1"/>
    </source>
</evidence>
<feature type="compositionally biased region" description="Basic and acidic residues" evidence="1">
    <location>
        <begin position="20"/>
        <end position="29"/>
    </location>
</feature>
<evidence type="ECO:0000313" key="3">
    <source>
        <dbReference type="Proteomes" id="UP000002432"/>
    </source>
</evidence>
<name>Q1IKN0_KORVE</name>
<dbReference type="eggNOG" id="ENOG5031G39">
    <property type="taxonomic scope" value="Bacteria"/>
</dbReference>
<dbReference type="AlphaFoldDB" id="Q1IKN0"/>
<feature type="region of interest" description="Disordered" evidence="1">
    <location>
        <begin position="1"/>
        <end position="31"/>
    </location>
</feature>
<dbReference type="HOGENOM" id="CLU_999737_0_0_0"/>
<evidence type="ECO:0000256" key="1">
    <source>
        <dbReference type="SAM" id="MobiDB-lite"/>
    </source>
</evidence>